<keyword evidence="3" id="KW-1185">Reference proteome</keyword>
<evidence type="ECO:0000256" key="1">
    <source>
        <dbReference type="SAM" id="SignalP"/>
    </source>
</evidence>
<feature type="chain" id="PRO_5043639809" evidence="1">
    <location>
        <begin position="24"/>
        <end position="138"/>
    </location>
</feature>
<feature type="signal peptide" evidence="1">
    <location>
        <begin position="1"/>
        <end position="23"/>
    </location>
</feature>
<name>A0AAV0YJM0_VICFA</name>
<dbReference type="EMBL" id="OX451736">
    <property type="protein sequence ID" value="CAI8586210.1"/>
    <property type="molecule type" value="Genomic_DNA"/>
</dbReference>
<sequence>MHIMYKLMFKILICSLIPREDSTNQIPWDHKENNVSDVLGETHGNILSGAIQGNISIISKKNVKKSSSPLRVSYACYAFLYKFIFIIQKVNQGVTMEHIKEYIKETDMSLKKFLDKAKVVCHSSRKRKLTTSEDLKKS</sequence>
<protein>
    <submittedName>
        <fullName evidence="2">Uncharacterized protein</fullName>
    </submittedName>
</protein>
<dbReference type="Proteomes" id="UP001157006">
    <property type="component" value="Chromosome 1L"/>
</dbReference>
<reference evidence="2 3" key="1">
    <citation type="submission" date="2023-01" db="EMBL/GenBank/DDBJ databases">
        <authorList>
            <person name="Kreplak J."/>
        </authorList>
    </citation>
    <scope>NUCLEOTIDE SEQUENCE [LARGE SCALE GENOMIC DNA]</scope>
</reference>
<evidence type="ECO:0000313" key="2">
    <source>
        <dbReference type="EMBL" id="CAI8586210.1"/>
    </source>
</evidence>
<keyword evidence="1" id="KW-0732">Signal</keyword>
<organism evidence="2 3">
    <name type="scientific">Vicia faba</name>
    <name type="common">Broad bean</name>
    <name type="synonym">Faba vulgaris</name>
    <dbReference type="NCBI Taxonomy" id="3906"/>
    <lineage>
        <taxon>Eukaryota</taxon>
        <taxon>Viridiplantae</taxon>
        <taxon>Streptophyta</taxon>
        <taxon>Embryophyta</taxon>
        <taxon>Tracheophyta</taxon>
        <taxon>Spermatophyta</taxon>
        <taxon>Magnoliopsida</taxon>
        <taxon>eudicotyledons</taxon>
        <taxon>Gunneridae</taxon>
        <taxon>Pentapetalae</taxon>
        <taxon>rosids</taxon>
        <taxon>fabids</taxon>
        <taxon>Fabales</taxon>
        <taxon>Fabaceae</taxon>
        <taxon>Papilionoideae</taxon>
        <taxon>50 kb inversion clade</taxon>
        <taxon>NPAAA clade</taxon>
        <taxon>Hologalegina</taxon>
        <taxon>IRL clade</taxon>
        <taxon>Fabeae</taxon>
        <taxon>Vicia</taxon>
    </lineage>
</organism>
<gene>
    <name evidence="2" type="ORF">VFH_I243360</name>
</gene>
<dbReference type="AlphaFoldDB" id="A0AAV0YJM0"/>
<accession>A0AAV0YJM0</accession>
<proteinExistence type="predicted"/>
<evidence type="ECO:0000313" key="3">
    <source>
        <dbReference type="Proteomes" id="UP001157006"/>
    </source>
</evidence>